<feature type="domain" description="Ubiquitin-like" evidence="1">
    <location>
        <begin position="7"/>
        <end position="72"/>
    </location>
</feature>
<dbReference type="AlphaFoldDB" id="A0A2P5YVD8"/>
<organism evidence="2 3">
    <name type="scientific">Gossypium barbadense</name>
    <name type="common">Sea Island cotton</name>
    <name type="synonym">Hibiscus barbadensis</name>
    <dbReference type="NCBI Taxonomy" id="3634"/>
    <lineage>
        <taxon>Eukaryota</taxon>
        <taxon>Viridiplantae</taxon>
        <taxon>Streptophyta</taxon>
        <taxon>Embryophyta</taxon>
        <taxon>Tracheophyta</taxon>
        <taxon>Spermatophyta</taxon>
        <taxon>Magnoliopsida</taxon>
        <taxon>eudicotyledons</taxon>
        <taxon>Gunneridae</taxon>
        <taxon>Pentapetalae</taxon>
        <taxon>rosids</taxon>
        <taxon>malvids</taxon>
        <taxon>Malvales</taxon>
        <taxon>Malvaceae</taxon>
        <taxon>Malvoideae</taxon>
        <taxon>Gossypium</taxon>
    </lineage>
</organism>
<name>A0A2P5YVD8_GOSBA</name>
<dbReference type="PANTHER" id="PTHR13169:SF0">
    <property type="entry name" value="UBIQUITIN-LIKE PROTEIN 3"/>
    <property type="match status" value="1"/>
</dbReference>
<proteinExistence type="predicted"/>
<sequence>MAGEDLVELKFRLADGTDIGPTKHTPDTTVASLKEKILAQWPKDKENCPKTIQDVKLINAGKILENNKTLAESTLPVGELPGGVITMHLVLRLPLSDKNNGKSRLADGTDIGPTKHTPDTTVASLKEKILAQWPKRLEKSLVKNARSSRKSTKKRAYMQKKEAEIKEKGKKVEVLHLSIPYDTVKPVTKAGKFIFIYIKYSCCAFEHCVPSLANLNPAIA</sequence>
<evidence type="ECO:0000313" key="2">
    <source>
        <dbReference type="EMBL" id="PPS19575.1"/>
    </source>
</evidence>
<gene>
    <name evidence="2" type="ORF">GOBAR_AA01001</name>
</gene>
<dbReference type="SUPFAM" id="SSF54236">
    <property type="entry name" value="Ubiquitin-like"/>
    <property type="match status" value="2"/>
</dbReference>
<accession>A0A2P5YVD8</accession>
<dbReference type="InterPro" id="IPR029071">
    <property type="entry name" value="Ubiquitin-like_domsf"/>
</dbReference>
<protein>
    <recommendedName>
        <fullName evidence="1">Ubiquitin-like domain-containing protein</fullName>
    </recommendedName>
</protein>
<dbReference type="CDD" id="cd01814">
    <property type="entry name" value="Ubl_MUBs_plant"/>
    <property type="match status" value="1"/>
</dbReference>
<dbReference type="PANTHER" id="PTHR13169">
    <property type="entry name" value="UBIQUITIN-LIKE PROTEIN 3 HCG-1 PROTEIN"/>
    <property type="match status" value="1"/>
</dbReference>
<dbReference type="PROSITE" id="PS50053">
    <property type="entry name" value="UBIQUITIN_2"/>
    <property type="match status" value="1"/>
</dbReference>
<dbReference type="InterPro" id="IPR039540">
    <property type="entry name" value="UBL3-like_ubiquitin_dom"/>
</dbReference>
<dbReference type="InterPro" id="IPR040015">
    <property type="entry name" value="UBL3-like"/>
</dbReference>
<dbReference type="Proteomes" id="UP000239757">
    <property type="component" value="Unassembled WGS sequence"/>
</dbReference>
<dbReference type="EMBL" id="KZ662753">
    <property type="protein sequence ID" value="PPS19575.1"/>
    <property type="molecule type" value="Genomic_DNA"/>
</dbReference>
<reference evidence="2 3" key="1">
    <citation type="submission" date="2015-01" db="EMBL/GenBank/DDBJ databases">
        <title>Genome of allotetraploid Gossypium barbadense reveals genomic plasticity and fiber elongation in cotton evolution.</title>
        <authorList>
            <person name="Chen X."/>
            <person name="Liu X."/>
            <person name="Zhao B."/>
            <person name="Zheng H."/>
            <person name="Hu Y."/>
            <person name="Lu G."/>
            <person name="Yang C."/>
            <person name="Chen J."/>
            <person name="Shan C."/>
            <person name="Zhang L."/>
            <person name="Zhou Y."/>
            <person name="Wang L."/>
            <person name="Guo W."/>
            <person name="Bai Y."/>
            <person name="Ruan J."/>
            <person name="Shangguan X."/>
            <person name="Mao Y."/>
            <person name="Jiang J."/>
            <person name="Zhu Y."/>
            <person name="Lei J."/>
            <person name="Kang H."/>
            <person name="Chen S."/>
            <person name="He X."/>
            <person name="Wang R."/>
            <person name="Wang Y."/>
            <person name="Chen J."/>
            <person name="Wang L."/>
            <person name="Yu S."/>
            <person name="Wang B."/>
            <person name="Wei J."/>
            <person name="Song S."/>
            <person name="Lu X."/>
            <person name="Gao Z."/>
            <person name="Gu W."/>
            <person name="Deng X."/>
            <person name="Ma D."/>
            <person name="Wang S."/>
            <person name="Liang W."/>
            <person name="Fang L."/>
            <person name="Cai C."/>
            <person name="Zhu X."/>
            <person name="Zhou B."/>
            <person name="Zhang Y."/>
            <person name="Chen Z."/>
            <person name="Xu S."/>
            <person name="Zhu R."/>
            <person name="Wang S."/>
            <person name="Zhang T."/>
            <person name="Zhao G."/>
        </authorList>
    </citation>
    <scope>NUCLEOTIDE SEQUENCE [LARGE SCALE GENOMIC DNA]</scope>
    <source>
        <strain evidence="3">cv. Xinhai21</strain>
        <tissue evidence="2">Leaf</tissue>
    </source>
</reference>
<dbReference type="Gene3D" id="3.10.20.90">
    <property type="entry name" value="Phosphatidylinositol 3-kinase Catalytic Subunit, Chain A, domain 1"/>
    <property type="match status" value="2"/>
</dbReference>
<dbReference type="InterPro" id="IPR000626">
    <property type="entry name" value="Ubiquitin-like_dom"/>
</dbReference>
<dbReference type="OrthoDB" id="1043111at2759"/>
<dbReference type="Pfam" id="PF13881">
    <property type="entry name" value="Rad60-SLD_2"/>
    <property type="match status" value="1"/>
</dbReference>
<evidence type="ECO:0000259" key="1">
    <source>
        <dbReference type="PROSITE" id="PS50053"/>
    </source>
</evidence>
<evidence type="ECO:0000313" key="3">
    <source>
        <dbReference type="Proteomes" id="UP000239757"/>
    </source>
</evidence>